<reference evidence="4" key="2">
    <citation type="journal article" date="2021" name="PeerJ">
        <title>Extensive microbial diversity within the chicken gut microbiome revealed by metagenomics and culture.</title>
        <authorList>
            <person name="Gilroy R."/>
            <person name="Ravi A."/>
            <person name="Getino M."/>
            <person name="Pursley I."/>
            <person name="Horton D.L."/>
            <person name="Alikhan N.F."/>
            <person name="Baker D."/>
            <person name="Gharbi K."/>
            <person name="Hall N."/>
            <person name="Watson M."/>
            <person name="Adriaenssens E.M."/>
            <person name="Foster-Nyarko E."/>
            <person name="Jarju S."/>
            <person name="Secka A."/>
            <person name="Antonio M."/>
            <person name="Oren A."/>
            <person name="Chaudhuri R.R."/>
            <person name="La Ragione R."/>
            <person name="Hildebrand F."/>
            <person name="Pallen M.J."/>
        </authorList>
    </citation>
    <scope>NUCLEOTIDE SEQUENCE</scope>
    <source>
        <strain evidence="4">2478</strain>
    </source>
</reference>
<proteinExistence type="inferred from homology"/>
<dbReference type="PANTHER" id="PTHR30576">
    <property type="entry name" value="COLANIC BIOSYNTHESIS UDP-GLUCOSE LIPID CARRIER TRANSFERASE"/>
    <property type="match status" value="1"/>
</dbReference>
<gene>
    <name evidence="4" type="ORF">IAB80_06775</name>
</gene>
<evidence type="ECO:0000256" key="2">
    <source>
        <dbReference type="SAM" id="Phobius"/>
    </source>
</evidence>
<evidence type="ECO:0000256" key="1">
    <source>
        <dbReference type="ARBA" id="ARBA00006464"/>
    </source>
</evidence>
<dbReference type="Pfam" id="PF02397">
    <property type="entry name" value="Bac_transf"/>
    <property type="match status" value="1"/>
</dbReference>
<comment type="similarity">
    <text evidence="1">Belongs to the bacterial sugar transferase family.</text>
</comment>
<name>A0A9D9IW59_9BACT</name>
<keyword evidence="4" id="KW-0808">Transferase</keyword>
<keyword evidence="2" id="KW-1133">Transmembrane helix</keyword>
<keyword evidence="2" id="KW-0472">Membrane</keyword>
<dbReference type="PANTHER" id="PTHR30576:SF0">
    <property type="entry name" value="UNDECAPRENYL-PHOSPHATE N-ACETYLGALACTOSAMINYL 1-PHOSPHATE TRANSFERASE-RELATED"/>
    <property type="match status" value="1"/>
</dbReference>
<evidence type="ECO:0000313" key="5">
    <source>
        <dbReference type="Proteomes" id="UP000823771"/>
    </source>
</evidence>
<feature type="domain" description="Bacterial sugar transferase" evidence="3">
    <location>
        <begin position="19"/>
        <end position="202"/>
    </location>
</feature>
<evidence type="ECO:0000259" key="3">
    <source>
        <dbReference type="Pfam" id="PF02397"/>
    </source>
</evidence>
<dbReference type="EMBL" id="JADILZ010000060">
    <property type="protein sequence ID" value="MBO8478573.1"/>
    <property type="molecule type" value="Genomic_DNA"/>
</dbReference>
<reference evidence="4" key="1">
    <citation type="submission" date="2020-10" db="EMBL/GenBank/DDBJ databases">
        <authorList>
            <person name="Gilroy R."/>
        </authorList>
    </citation>
    <scope>NUCLEOTIDE SEQUENCE</scope>
    <source>
        <strain evidence="4">2478</strain>
    </source>
</reference>
<keyword evidence="2" id="KW-0812">Transmembrane</keyword>
<comment type="caution">
    <text evidence="4">The sequence shown here is derived from an EMBL/GenBank/DDBJ whole genome shotgun (WGS) entry which is preliminary data.</text>
</comment>
<dbReference type="AlphaFoldDB" id="A0A9D9IW59"/>
<dbReference type="GO" id="GO:0016780">
    <property type="term" value="F:phosphotransferase activity, for other substituted phosphate groups"/>
    <property type="evidence" value="ECO:0007669"/>
    <property type="project" value="TreeGrafter"/>
</dbReference>
<protein>
    <submittedName>
        <fullName evidence="4">Sugar transferase</fullName>
    </submittedName>
</protein>
<evidence type="ECO:0000313" key="4">
    <source>
        <dbReference type="EMBL" id="MBO8478573.1"/>
    </source>
</evidence>
<dbReference type="Proteomes" id="UP000823771">
    <property type="component" value="Unassembled WGS sequence"/>
</dbReference>
<organism evidence="4 5">
    <name type="scientific">Candidatus Cryptobacteroides excrementipullorum</name>
    <dbReference type="NCBI Taxonomy" id="2840761"/>
    <lineage>
        <taxon>Bacteria</taxon>
        <taxon>Pseudomonadati</taxon>
        <taxon>Bacteroidota</taxon>
        <taxon>Bacteroidia</taxon>
        <taxon>Bacteroidales</taxon>
        <taxon>Candidatus Cryptobacteroides</taxon>
    </lineage>
</organism>
<feature type="transmembrane region" description="Helical" evidence="2">
    <location>
        <begin position="24"/>
        <end position="45"/>
    </location>
</feature>
<accession>A0A9D9IW59</accession>
<dbReference type="InterPro" id="IPR003362">
    <property type="entry name" value="Bact_transf"/>
</dbReference>
<sequence length="207" mass="23840">MSAKILDEYGVSPWNAAVKRCSDVIGALAGLIIGSPIFLIVFIMIKMEDSGSVIFRQERVGYRGRLFTIYKFRSMIPGAEKDGEPQLSREDDDRLTRVGRFLRDHHLDELPQLWNVLIGDMSIVGPRPERKCFVDQIMKKNQGYRLLYRLRPGLFSEATLYNGYTDTMEKMLIRLESDLDYLKNQSFLLDAKIIVMTLYSLLSGKKF</sequence>